<evidence type="ECO:0000313" key="2">
    <source>
        <dbReference type="Proteomes" id="UP000217696"/>
    </source>
</evidence>
<accession>A0A0U5BA84</accession>
<dbReference type="AlphaFoldDB" id="A0A0U5BA84"/>
<proteinExistence type="predicted"/>
<dbReference type="InterPro" id="IPR001969">
    <property type="entry name" value="Aspartic_peptidase_AS"/>
</dbReference>
<dbReference type="OrthoDB" id="463626at2"/>
<gene>
    <name evidence="1" type="ORF">CB4_01264</name>
</gene>
<dbReference type="InterPro" id="IPR034122">
    <property type="entry name" value="Retropepsin-like_bacterial"/>
</dbReference>
<dbReference type="RefSeq" id="WP_096464159.1">
    <property type="nucleotide sequence ID" value="NZ_AP017312.1"/>
</dbReference>
<name>A0A0U5BA84_9BACL</name>
<dbReference type="Pfam" id="PF13650">
    <property type="entry name" value="Asp_protease_2"/>
    <property type="match status" value="1"/>
</dbReference>
<sequence length="129" mass="14266">MKMEYTDGLLHVSFTITYQGKTKTLEHVIVDTGAARTIISADAVFDLGIFATADDEINVMYGIGGEEYSFRKTVDEIEFASFKADNFPIDFGDLDEGFGINGIIGLDVLLEGKFVIDLESMAIHQKDKE</sequence>
<dbReference type="EMBL" id="AP017312">
    <property type="protein sequence ID" value="BAU27095.1"/>
    <property type="molecule type" value="Genomic_DNA"/>
</dbReference>
<dbReference type="CDD" id="cd05483">
    <property type="entry name" value="retropepsin_like_bacteria"/>
    <property type="match status" value="1"/>
</dbReference>
<reference evidence="1 2" key="1">
    <citation type="submission" date="2015-12" db="EMBL/GenBank/DDBJ databases">
        <title>Genome sequence of Aneurinibacillus soli.</title>
        <authorList>
            <person name="Lee J.S."/>
            <person name="Lee K.C."/>
            <person name="Kim K.K."/>
            <person name="Lee B.W."/>
        </authorList>
    </citation>
    <scope>NUCLEOTIDE SEQUENCE [LARGE SCALE GENOMIC DNA]</scope>
    <source>
        <strain evidence="1 2">CB4</strain>
    </source>
</reference>
<dbReference type="Gene3D" id="2.40.70.10">
    <property type="entry name" value="Acid Proteases"/>
    <property type="match status" value="1"/>
</dbReference>
<dbReference type="PROSITE" id="PS00141">
    <property type="entry name" value="ASP_PROTEASE"/>
    <property type="match status" value="1"/>
</dbReference>
<dbReference type="GO" id="GO:0006508">
    <property type="term" value="P:proteolysis"/>
    <property type="evidence" value="ECO:0007669"/>
    <property type="project" value="InterPro"/>
</dbReference>
<organism evidence="1 2">
    <name type="scientific">Aneurinibacillus soli</name>
    <dbReference type="NCBI Taxonomy" id="1500254"/>
    <lineage>
        <taxon>Bacteria</taxon>
        <taxon>Bacillati</taxon>
        <taxon>Bacillota</taxon>
        <taxon>Bacilli</taxon>
        <taxon>Bacillales</taxon>
        <taxon>Paenibacillaceae</taxon>
        <taxon>Aneurinibacillus group</taxon>
        <taxon>Aneurinibacillus</taxon>
    </lineage>
</organism>
<dbReference type="SUPFAM" id="SSF50630">
    <property type="entry name" value="Acid proteases"/>
    <property type="match status" value="1"/>
</dbReference>
<keyword evidence="2" id="KW-1185">Reference proteome</keyword>
<protein>
    <submittedName>
        <fullName evidence="1">Uncharacterized protein</fullName>
    </submittedName>
</protein>
<dbReference type="KEGG" id="asoc:CB4_01264"/>
<evidence type="ECO:0000313" key="1">
    <source>
        <dbReference type="EMBL" id="BAU27095.1"/>
    </source>
</evidence>
<dbReference type="InterPro" id="IPR021109">
    <property type="entry name" value="Peptidase_aspartic_dom_sf"/>
</dbReference>
<dbReference type="Proteomes" id="UP000217696">
    <property type="component" value="Chromosome"/>
</dbReference>
<dbReference type="GO" id="GO:0004190">
    <property type="term" value="F:aspartic-type endopeptidase activity"/>
    <property type="evidence" value="ECO:0007669"/>
    <property type="project" value="InterPro"/>
</dbReference>